<dbReference type="Pfam" id="PF07714">
    <property type="entry name" value="PK_Tyr_Ser-Thr"/>
    <property type="match status" value="1"/>
</dbReference>
<dbReference type="InterPro" id="IPR051681">
    <property type="entry name" value="Ser/Thr_Kinases-Pseudokinases"/>
</dbReference>
<dbReference type="SUPFAM" id="SSF56112">
    <property type="entry name" value="Protein kinase-like (PK-like)"/>
    <property type="match status" value="1"/>
</dbReference>
<accession>A0A397U3F0</accession>
<keyword evidence="4" id="KW-1185">Reference proteome</keyword>
<name>A0A397U3F0_9GLOM</name>
<dbReference type="GO" id="GO:0005524">
    <property type="term" value="F:ATP binding"/>
    <property type="evidence" value="ECO:0007669"/>
    <property type="project" value="InterPro"/>
</dbReference>
<dbReference type="Gene3D" id="1.10.510.10">
    <property type="entry name" value="Transferase(Phosphotransferase) domain 1"/>
    <property type="match status" value="1"/>
</dbReference>
<dbReference type="PROSITE" id="PS50011">
    <property type="entry name" value="PROTEIN_KINASE_DOM"/>
    <property type="match status" value="1"/>
</dbReference>
<dbReference type="Proteomes" id="UP000266673">
    <property type="component" value="Unassembled WGS sequence"/>
</dbReference>
<gene>
    <name evidence="3" type="ORF">C2G38_2049082</name>
</gene>
<feature type="domain" description="Protein kinase" evidence="2">
    <location>
        <begin position="128"/>
        <end position="406"/>
    </location>
</feature>
<dbReference type="PANTHER" id="PTHR44329">
    <property type="entry name" value="SERINE/THREONINE-PROTEIN KINASE TNNI3K-RELATED"/>
    <property type="match status" value="1"/>
</dbReference>
<dbReference type="STRING" id="44941.A0A397U3F0"/>
<dbReference type="GO" id="GO:0004674">
    <property type="term" value="F:protein serine/threonine kinase activity"/>
    <property type="evidence" value="ECO:0007669"/>
    <property type="project" value="TreeGrafter"/>
</dbReference>
<dbReference type="InterPro" id="IPR001245">
    <property type="entry name" value="Ser-Thr/Tyr_kinase_cat_dom"/>
</dbReference>
<dbReference type="AlphaFoldDB" id="A0A397U3F0"/>
<keyword evidence="3" id="KW-0418">Kinase</keyword>
<dbReference type="OrthoDB" id="2405765at2759"/>
<dbReference type="PRINTS" id="PR00109">
    <property type="entry name" value="TYRKINASE"/>
</dbReference>
<dbReference type="InterPro" id="IPR000719">
    <property type="entry name" value="Prot_kinase_dom"/>
</dbReference>
<sequence>MNSQSTTPSITSSSSRSSELDSNLTQSSITSYTSNESSFSAVNLKDTSNELSDSECEDSVEEIDVDLSCPDCSRPRPNDRWCSFCESQKFLNNNWTSGNSYLDRIIRDSQLHATSKYDYLVWIDYNEIENIEYLARGGFGEVYYGIWINGPDKVVIYDEESKSRIEGKTPVALKLLYNSENITADFLEELKMYFRCRNGRVLHCYGITQHKESNNYMLVMEYANSGDLRHYFEHNYHLLSWGQKLRILRDISLGLEVIHSENLMHRDLHSGNLLLHTLKDGTMLTFVTDLGLCRPIDQPSKSHGVYGVLPYIAPEILRRQHFYTKSSDIYSFGIIMWEVLTGKLPFNNIPHNIYLAINICQGKRPNTDIEGVPEWYIDLMKQCWDNNPNNRPDILYIRLLINKKYWDRLKDDEHAINLPQNRGDIRRRRTIGSHPKAVYSSRLLPKPPSQKDTFEYSVFDKFAISESEFSREITRSIGPLPQLNLNTDEKSEILNNRLYARRFGLYNTSIWRIALIRCALLETLNFQNAIKN</sequence>
<protein>
    <submittedName>
        <fullName evidence="3">Kinase-like domain-containing protein</fullName>
    </submittedName>
</protein>
<dbReference type="InterPro" id="IPR011009">
    <property type="entry name" value="Kinase-like_dom_sf"/>
</dbReference>
<dbReference type="EMBL" id="QKWP01002347">
    <property type="protein sequence ID" value="RIB03668.1"/>
    <property type="molecule type" value="Genomic_DNA"/>
</dbReference>
<proteinExistence type="predicted"/>
<reference evidence="3 4" key="1">
    <citation type="submission" date="2018-06" db="EMBL/GenBank/DDBJ databases">
        <title>Comparative genomics reveals the genomic features of Rhizophagus irregularis, R. cerebriforme, R. diaphanum and Gigaspora rosea, and their symbiotic lifestyle signature.</title>
        <authorList>
            <person name="Morin E."/>
            <person name="San Clemente H."/>
            <person name="Chen E.C.H."/>
            <person name="De La Providencia I."/>
            <person name="Hainaut M."/>
            <person name="Kuo A."/>
            <person name="Kohler A."/>
            <person name="Murat C."/>
            <person name="Tang N."/>
            <person name="Roy S."/>
            <person name="Loubradou J."/>
            <person name="Henrissat B."/>
            <person name="Grigoriev I.V."/>
            <person name="Corradi N."/>
            <person name="Roux C."/>
            <person name="Martin F.M."/>
        </authorList>
    </citation>
    <scope>NUCLEOTIDE SEQUENCE [LARGE SCALE GENOMIC DNA]</scope>
    <source>
        <strain evidence="3 4">DAOM 194757</strain>
    </source>
</reference>
<evidence type="ECO:0000256" key="1">
    <source>
        <dbReference type="SAM" id="MobiDB-lite"/>
    </source>
</evidence>
<evidence type="ECO:0000313" key="3">
    <source>
        <dbReference type="EMBL" id="RIB03668.1"/>
    </source>
</evidence>
<feature type="region of interest" description="Disordered" evidence="1">
    <location>
        <begin position="1"/>
        <end position="40"/>
    </location>
</feature>
<comment type="caution">
    <text evidence="3">The sequence shown here is derived from an EMBL/GenBank/DDBJ whole genome shotgun (WGS) entry which is preliminary data.</text>
</comment>
<organism evidence="3 4">
    <name type="scientific">Gigaspora rosea</name>
    <dbReference type="NCBI Taxonomy" id="44941"/>
    <lineage>
        <taxon>Eukaryota</taxon>
        <taxon>Fungi</taxon>
        <taxon>Fungi incertae sedis</taxon>
        <taxon>Mucoromycota</taxon>
        <taxon>Glomeromycotina</taxon>
        <taxon>Glomeromycetes</taxon>
        <taxon>Diversisporales</taxon>
        <taxon>Gigasporaceae</taxon>
        <taxon>Gigaspora</taxon>
    </lineage>
</organism>
<evidence type="ECO:0000313" key="4">
    <source>
        <dbReference type="Proteomes" id="UP000266673"/>
    </source>
</evidence>
<evidence type="ECO:0000259" key="2">
    <source>
        <dbReference type="PROSITE" id="PS50011"/>
    </source>
</evidence>
<keyword evidence="3" id="KW-0808">Transferase</keyword>